<feature type="compositionally biased region" description="Gly residues" evidence="1">
    <location>
        <begin position="15"/>
        <end position="29"/>
    </location>
</feature>
<feature type="compositionally biased region" description="Gly residues" evidence="1">
    <location>
        <begin position="60"/>
        <end position="78"/>
    </location>
</feature>
<evidence type="ECO:0000256" key="1">
    <source>
        <dbReference type="SAM" id="MobiDB-lite"/>
    </source>
</evidence>
<accession>G2GG82</accession>
<dbReference type="EMBL" id="AGBF01000091">
    <property type="protein sequence ID" value="EGX57459.1"/>
    <property type="molecule type" value="Genomic_DNA"/>
</dbReference>
<comment type="caution">
    <text evidence="2">The sequence shown here is derived from an EMBL/GenBank/DDBJ whole genome shotgun (WGS) entry which is preliminary data.</text>
</comment>
<keyword evidence="3" id="KW-1185">Reference proteome</keyword>
<feature type="region of interest" description="Disordered" evidence="1">
    <location>
        <begin position="13"/>
        <end position="78"/>
    </location>
</feature>
<name>G2GG82_9ACTN</name>
<reference evidence="2 3" key="1">
    <citation type="submission" date="2011-08" db="EMBL/GenBank/DDBJ databases">
        <authorList>
            <person name="Lin Y."/>
            <person name="Hao X."/>
            <person name="Johnstone L."/>
            <person name="Miller S.J."/>
            <person name="Wei G."/>
            <person name="Rensing C."/>
        </authorList>
    </citation>
    <scope>NUCLEOTIDE SEQUENCE [LARGE SCALE GENOMIC DNA]</scope>
    <source>
        <strain evidence="2 3">K42</strain>
    </source>
</reference>
<evidence type="ECO:0000313" key="2">
    <source>
        <dbReference type="EMBL" id="EGX57459.1"/>
    </source>
</evidence>
<organism evidence="2 3">
    <name type="scientific">Streptomyces zinciresistens K42</name>
    <dbReference type="NCBI Taxonomy" id="700597"/>
    <lineage>
        <taxon>Bacteria</taxon>
        <taxon>Bacillati</taxon>
        <taxon>Actinomycetota</taxon>
        <taxon>Actinomycetes</taxon>
        <taxon>Kitasatosporales</taxon>
        <taxon>Streptomycetaceae</taxon>
        <taxon>Streptomyces</taxon>
    </lineage>
</organism>
<gene>
    <name evidence="2" type="ORF">SZN_22581</name>
</gene>
<proteinExistence type="predicted"/>
<dbReference type="AlphaFoldDB" id="G2GG82"/>
<protein>
    <submittedName>
        <fullName evidence="2">Uncharacterized protein</fullName>
    </submittedName>
</protein>
<feature type="non-terminal residue" evidence="2">
    <location>
        <position position="78"/>
    </location>
</feature>
<evidence type="ECO:0000313" key="3">
    <source>
        <dbReference type="Proteomes" id="UP000004217"/>
    </source>
</evidence>
<dbReference type="Proteomes" id="UP000004217">
    <property type="component" value="Unassembled WGS sequence"/>
</dbReference>
<sequence>MCALLALLGAWLLTSGGGGRKNDSGGGTDGKNPTHSVITPGPSGSGPAISQAPGGRDESTGGGGSGGTGEGSGPGTGA</sequence>